<name>A0A1T4PCZ0_9ACTN</name>
<evidence type="ECO:0000313" key="2">
    <source>
        <dbReference type="Proteomes" id="UP000190637"/>
    </source>
</evidence>
<gene>
    <name evidence="1" type="ORF">SAMN02745673_01747</name>
</gene>
<evidence type="ECO:0000313" key="1">
    <source>
        <dbReference type="EMBL" id="SJZ89359.1"/>
    </source>
</evidence>
<dbReference type="EMBL" id="FUWS01000004">
    <property type="protein sequence ID" value="SJZ89359.1"/>
    <property type="molecule type" value="Genomic_DNA"/>
</dbReference>
<keyword evidence="2" id="KW-1185">Reference proteome</keyword>
<dbReference type="STRING" id="1122192.SAMN02745673_01747"/>
<reference evidence="1 2" key="1">
    <citation type="submission" date="2017-02" db="EMBL/GenBank/DDBJ databases">
        <authorList>
            <person name="Peterson S.W."/>
        </authorList>
    </citation>
    <scope>NUCLEOTIDE SEQUENCE [LARGE SCALE GENOMIC DNA]</scope>
    <source>
        <strain evidence="1 2">DSM 45154</strain>
    </source>
</reference>
<accession>A0A1T4PCZ0</accession>
<sequence>MVATVRAAHPAGPPLIVTASQDVAAALDDPAVATYDHETVLDLMSGAVYACMTPGLGNIYDAAATDVPTLWLPPVNDTHPRQVGLLRDHGCCDAHLDWAHIGHPVDYDAPIPDILAAVTRVVRQVSKRRCARDLLTARLRALADGLGPAPGRARKLTDRFGQDGTRHAATALLGCAGGGQSGRSPSPT</sequence>
<dbReference type="AlphaFoldDB" id="A0A1T4PCZ0"/>
<protein>
    <recommendedName>
        <fullName evidence="3">UDP-N-acetylglucosamine:LPS N-acetylglucosamine transferase</fullName>
    </recommendedName>
</protein>
<proteinExistence type="predicted"/>
<evidence type="ECO:0008006" key="3">
    <source>
        <dbReference type="Google" id="ProtNLM"/>
    </source>
</evidence>
<dbReference type="Proteomes" id="UP000190637">
    <property type="component" value="Unassembled WGS sequence"/>
</dbReference>
<organism evidence="1 2">
    <name type="scientific">Marinactinospora thermotolerans DSM 45154</name>
    <dbReference type="NCBI Taxonomy" id="1122192"/>
    <lineage>
        <taxon>Bacteria</taxon>
        <taxon>Bacillati</taxon>
        <taxon>Actinomycetota</taxon>
        <taxon>Actinomycetes</taxon>
        <taxon>Streptosporangiales</taxon>
        <taxon>Nocardiopsidaceae</taxon>
        <taxon>Marinactinospora</taxon>
    </lineage>
</organism>